<evidence type="ECO:0000313" key="1">
    <source>
        <dbReference type="EMBL" id="GKV43213.1"/>
    </source>
</evidence>
<dbReference type="Proteomes" id="UP001054252">
    <property type="component" value="Unassembled WGS sequence"/>
</dbReference>
<dbReference type="EMBL" id="BPVZ01000166">
    <property type="protein sequence ID" value="GKV43213.1"/>
    <property type="molecule type" value="Genomic_DNA"/>
</dbReference>
<organism evidence="1 2">
    <name type="scientific">Rubroshorea leprosula</name>
    <dbReference type="NCBI Taxonomy" id="152421"/>
    <lineage>
        <taxon>Eukaryota</taxon>
        <taxon>Viridiplantae</taxon>
        <taxon>Streptophyta</taxon>
        <taxon>Embryophyta</taxon>
        <taxon>Tracheophyta</taxon>
        <taxon>Spermatophyta</taxon>
        <taxon>Magnoliopsida</taxon>
        <taxon>eudicotyledons</taxon>
        <taxon>Gunneridae</taxon>
        <taxon>Pentapetalae</taxon>
        <taxon>rosids</taxon>
        <taxon>malvids</taxon>
        <taxon>Malvales</taxon>
        <taxon>Dipterocarpaceae</taxon>
        <taxon>Rubroshorea</taxon>
    </lineage>
</organism>
<accession>A0AAV5M197</accession>
<dbReference type="InterPro" id="IPR045249">
    <property type="entry name" value="HARBI1-like"/>
</dbReference>
<name>A0AAV5M197_9ROSI</name>
<dbReference type="PANTHER" id="PTHR22930:SF281">
    <property type="entry name" value="NUCLEASE"/>
    <property type="match status" value="1"/>
</dbReference>
<sequence length="149" mass="17297">MWIKLLDDEKVCLHQLRVTRQAFKKLCDVLVEKDDKWQWFKGALRAFDGTLIEITVPASEQGKYLDRKGSASDSRVLRDALTRRNNLKVPQNMYYLVDLGYTNGQGFLAPYRGTRYHLNLWRGNTPTNYKELFNLRQSAARNTIEAVLG</sequence>
<proteinExistence type="predicted"/>
<protein>
    <recommendedName>
        <fullName evidence="3">DDE Tnp4 domain-containing protein</fullName>
    </recommendedName>
</protein>
<evidence type="ECO:0008006" key="3">
    <source>
        <dbReference type="Google" id="ProtNLM"/>
    </source>
</evidence>
<gene>
    <name evidence="1" type="ORF">SLEP1_g50530</name>
</gene>
<reference evidence="1 2" key="1">
    <citation type="journal article" date="2021" name="Commun. Biol.">
        <title>The genome of Shorea leprosula (Dipterocarpaceae) highlights the ecological relevance of drought in aseasonal tropical rainforests.</title>
        <authorList>
            <person name="Ng K.K.S."/>
            <person name="Kobayashi M.J."/>
            <person name="Fawcett J.A."/>
            <person name="Hatakeyama M."/>
            <person name="Paape T."/>
            <person name="Ng C.H."/>
            <person name="Ang C.C."/>
            <person name="Tnah L.H."/>
            <person name="Lee C.T."/>
            <person name="Nishiyama T."/>
            <person name="Sese J."/>
            <person name="O'Brien M.J."/>
            <person name="Copetti D."/>
            <person name="Mohd Noor M.I."/>
            <person name="Ong R.C."/>
            <person name="Putra M."/>
            <person name="Sireger I.Z."/>
            <person name="Indrioko S."/>
            <person name="Kosugi Y."/>
            <person name="Izuno A."/>
            <person name="Isagi Y."/>
            <person name="Lee S.L."/>
            <person name="Shimizu K.K."/>
        </authorList>
    </citation>
    <scope>NUCLEOTIDE SEQUENCE [LARGE SCALE GENOMIC DNA]</scope>
    <source>
        <strain evidence="1">214</strain>
    </source>
</reference>
<comment type="caution">
    <text evidence="1">The sequence shown here is derived from an EMBL/GenBank/DDBJ whole genome shotgun (WGS) entry which is preliminary data.</text>
</comment>
<keyword evidence="2" id="KW-1185">Reference proteome</keyword>
<dbReference type="PANTHER" id="PTHR22930">
    <property type="match status" value="1"/>
</dbReference>
<evidence type="ECO:0000313" key="2">
    <source>
        <dbReference type="Proteomes" id="UP001054252"/>
    </source>
</evidence>
<dbReference type="AlphaFoldDB" id="A0AAV5M197"/>